<reference evidence="4" key="2">
    <citation type="submission" date="2020-04" db="EMBL/GenBank/DDBJ databases">
        <authorList>
            <consortium name="NCBI Genome Project"/>
        </authorList>
    </citation>
    <scope>NUCLEOTIDE SEQUENCE</scope>
    <source>
        <strain evidence="4">CBS 304.34</strain>
    </source>
</reference>
<evidence type="ECO:0000256" key="1">
    <source>
        <dbReference type="SAM" id="MobiDB-lite"/>
    </source>
</evidence>
<feature type="region of interest" description="Disordered" evidence="1">
    <location>
        <begin position="87"/>
        <end position="130"/>
    </location>
</feature>
<evidence type="ECO:0000313" key="2">
    <source>
        <dbReference type="EMBL" id="KAF2806967.1"/>
    </source>
</evidence>
<dbReference type="Proteomes" id="UP000504636">
    <property type="component" value="Unplaced"/>
</dbReference>
<feature type="compositionally biased region" description="Polar residues" evidence="1">
    <location>
        <begin position="97"/>
        <end position="106"/>
    </location>
</feature>
<feature type="compositionally biased region" description="Basic and acidic residues" evidence="1">
    <location>
        <begin position="115"/>
        <end position="130"/>
    </location>
</feature>
<keyword evidence="3" id="KW-1185">Reference proteome</keyword>
<dbReference type="AlphaFoldDB" id="A0A6A6YGE7"/>
<reference evidence="4" key="3">
    <citation type="submission" date="2025-04" db="UniProtKB">
        <authorList>
            <consortium name="RefSeq"/>
        </authorList>
    </citation>
    <scope>IDENTIFICATION</scope>
    <source>
        <strain evidence="4">CBS 304.34</strain>
    </source>
</reference>
<dbReference type="EMBL" id="MU003706">
    <property type="protein sequence ID" value="KAF2806967.1"/>
    <property type="molecule type" value="Genomic_DNA"/>
</dbReference>
<gene>
    <name evidence="2 4" type="ORF">BDZ99DRAFT_89075</name>
</gene>
<accession>A0A6A6YGE7</accession>
<protein>
    <submittedName>
        <fullName evidence="2 4">Uncharacterized protein</fullName>
    </submittedName>
</protein>
<evidence type="ECO:0000313" key="3">
    <source>
        <dbReference type="Proteomes" id="UP000504636"/>
    </source>
</evidence>
<organism evidence="2">
    <name type="scientific">Mytilinidion resinicola</name>
    <dbReference type="NCBI Taxonomy" id="574789"/>
    <lineage>
        <taxon>Eukaryota</taxon>
        <taxon>Fungi</taxon>
        <taxon>Dikarya</taxon>
        <taxon>Ascomycota</taxon>
        <taxon>Pezizomycotina</taxon>
        <taxon>Dothideomycetes</taxon>
        <taxon>Pleosporomycetidae</taxon>
        <taxon>Mytilinidiales</taxon>
        <taxon>Mytilinidiaceae</taxon>
        <taxon>Mytilinidion</taxon>
    </lineage>
</organism>
<proteinExistence type="predicted"/>
<reference evidence="2 4" key="1">
    <citation type="journal article" date="2020" name="Stud. Mycol.">
        <title>101 Dothideomycetes genomes: a test case for predicting lifestyles and emergence of pathogens.</title>
        <authorList>
            <person name="Haridas S."/>
            <person name="Albert R."/>
            <person name="Binder M."/>
            <person name="Bloem J."/>
            <person name="Labutti K."/>
            <person name="Salamov A."/>
            <person name="Andreopoulos B."/>
            <person name="Baker S."/>
            <person name="Barry K."/>
            <person name="Bills G."/>
            <person name="Bluhm B."/>
            <person name="Cannon C."/>
            <person name="Castanera R."/>
            <person name="Culley D."/>
            <person name="Daum C."/>
            <person name="Ezra D."/>
            <person name="Gonzalez J."/>
            <person name="Henrissat B."/>
            <person name="Kuo A."/>
            <person name="Liang C."/>
            <person name="Lipzen A."/>
            <person name="Lutzoni F."/>
            <person name="Magnuson J."/>
            <person name="Mondo S."/>
            <person name="Nolan M."/>
            <person name="Ohm R."/>
            <person name="Pangilinan J."/>
            <person name="Park H.-J."/>
            <person name="Ramirez L."/>
            <person name="Alfaro M."/>
            <person name="Sun H."/>
            <person name="Tritt A."/>
            <person name="Yoshinaga Y."/>
            <person name="Zwiers L.-H."/>
            <person name="Turgeon B."/>
            <person name="Goodwin S."/>
            <person name="Spatafora J."/>
            <person name="Crous P."/>
            <person name="Grigoriev I."/>
        </authorList>
    </citation>
    <scope>NUCLEOTIDE SEQUENCE</scope>
    <source>
        <strain evidence="2 4">CBS 304.34</strain>
    </source>
</reference>
<dbReference type="RefSeq" id="XP_033573931.1">
    <property type="nucleotide sequence ID" value="XM_033728997.1"/>
</dbReference>
<dbReference type="GeneID" id="54469890"/>
<sequence length="164" mass="18191">MRCTLQSSLQRPECHAWHANGSQRRSCELCKAGVLQSSSLVHGHLDNQIKAASADRANAWHAAIGGMGCELCLIWDNLSSSTAVQVSQRGPHAEPTNGYSQANMLSCHSKPVQPGHEREQEGNEEKANIYSCDGEKVKRPVRTFVGSERPGRTLLLKRFRFPRR</sequence>
<evidence type="ECO:0000313" key="4">
    <source>
        <dbReference type="RefSeq" id="XP_033573931.1"/>
    </source>
</evidence>
<name>A0A6A6YGE7_9PEZI</name>